<sequence length="162" mass="17737">MPKVQPFSFGDTPFEAGETTSVQCLVSSGDLPLSISWLFNNASIPSTSGLTVSRLTSRTSVLTIESVSHTHVGRYACLATNVAGSSLFESSLLVNGLLFGIISQCFLKCSLFSSIFYFHLVQFLVLLPSFLSVDLFILLFSSSFLIYFPSISFPNRFIVCFT</sequence>
<reference evidence="12" key="1">
    <citation type="submission" date="2021-05" db="EMBL/GenBank/DDBJ databases">
        <authorList>
            <person name="Alioto T."/>
            <person name="Alioto T."/>
            <person name="Gomez Garrido J."/>
        </authorList>
    </citation>
    <scope>NUCLEOTIDE SEQUENCE</scope>
</reference>
<feature type="transmembrane region" description="Helical" evidence="10">
    <location>
        <begin position="123"/>
        <end position="148"/>
    </location>
</feature>
<evidence type="ECO:0000256" key="1">
    <source>
        <dbReference type="ARBA" id="ARBA00004167"/>
    </source>
</evidence>
<dbReference type="Gene3D" id="2.60.40.10">
    <property type="entry name" value="Immunoglobulins"/>
    <property type="match status" value="1"/>
</dbReference>
<proteinExistence type="predicted"/>
<keyword evidence="8" id="KW-1015">Disulfide bond</keyword>
<dbReference type="GO" id="GO:0007155">
    <property type="term" value="P:cell adhesion"/>
    <property type="evidence" value="ECO:0007669"/>
    <property type="project" value="UniProtKB-KW"/>
</dbReference>
<dbReference type="PROSITE" id="PS50835">
    <property type="entry name" value="IG_LIKE"/>
    <property type="match status" value="1"/>
</dbReference>
<dbReference type="GO" id="GO:0048812">
    <property type="term" value="P:neuron projection morphogenesis"/>
    <property type="evidence" value="ECO:0007669"/>
    <property type="project" value="UniProtKB-ARBA"/>
</dbReference>
<keyword evidence="9" id="KW-0393">Immunoglobulin domain</keyword>
<feature type="domain" description="Ig-like" evidence="11">
    <location>
        <begin position="2"/>
        <end position="95"/>
    </location>
</feature>
<dbReference type="InterPro" id="IPR013783">
    <property type="entry name" value="Ig-like_fold"/>
</dbReference>
<evidence type="ECO:0000256" key="4">
    <source>
        <dbReference type="ARBA" id="ARBA00022737"/>
    </source>
</evidence>
<accession>A0A8D9FBG5</accession>
<comment type="subcellular location">
    <subcellularLocation>
        <location evidence="1">Membrane</location>
        <topology evidence="1">Single-pass membrane protein</topology>
    </subcellularLocation>
</comment>
<evidence type="ECO:0000256" key="3">
    <source>
        <dbReference type="ARBA" id="ARBA00022729"/>
    </source>
</evidence>
<feature type="transmembrane region" description="Helical" evidence="10">
    <location>
        <begin position="92"/>
        <end position="117"/>
    </location>
</feature>
<evidence type="ECO:0000256" key="10">
    <source>
        <dbReference type="SAM" id="Phobius"/>
    </source>
</evidence>
<evidence type="ECO:0000259" key="11">
    <source>
        <dbReference type="PROSITE" id="PS50835"/>
    </source>
</evidence>
<keyword evidence="6 10" id="KW-1133">Transmembrane helix</keyword>
<organism evidence="12">
    <name type="scientific">Cacopsylla melanoneura</name>
    <dbReference type="NCBI Taxonomy" id="428564"/>
    <lineage>
        <taxon>Eukaryota</taxon>
        <taxon>Metazoa</taxon>
        <taxon>Ecdysozoa</taxon>
        <taxon>Arthropoda</taxon>
        <taxon>Hexapoda</taxon>
        <taxon>Insecta</taxon>
        <taxon>Pterygota</taxon>
        <taxon>Neoptera</taxon>
        <taxon>Paraneoptera</taxon>
        <taxon>Hemiptera</taxon>
        <taxon>Sternorrhyncha</taxon>
        <taxon>Psylloidea</taxon>
        <taxon>Psyllidae</taxon>
        <taxon>Psyllinae</taxon>
        <taxon>Cacopsylla</taxon>
    </lineage>
</organism>
<keyword evidence="4" id="KW-0677">Repeat</keyword>
<evidence type="ECO:0000256" key="9">
    <source>
        <dbReference type="ARBA" id="ARBA00023319"/>
    </source>
</evidence>
<evidence type="ECO:0000256" key="6">
    <source>
        <dbReference type="ARBA" id="ARBA00022989"/>
    </source>
</evidence>
<keyword evidence="5" id="KW-0130">Cell adhesion</keyword>
<dbReference type="EMBL" id="HBUF01626799">
    <property type="protein sequence ID" value="CAG6782324.1"/>
    <property type="molecule type" value="Transcribed_RNA"/>
</dbReference>
<keyword evidence="2 10" id="KW-0812">Transmembrane</keyword>
<evidence type="ECO:0000313" key="12">
    <source>
        <dbReference type="EMBL" id="CAG6782325.1"/>
    </source>
</evidence>
<evidence type="ECO:0000256" key="5">
    <source>
        <dbReference type="ARBA" id="ARBA00022889"/>
    </source>
</evidence>
<dbReference type="EMBL" id="HBUF01626800">
    <property type="protein sequence ID" value="CAG6782325.1"/>
    <property type="molecule type" value="Transcribed_RNA"/>
</dbReference>
<evidence type="ECO:0000256" key="2">
    <source>
        <dbReference type="ARBA" id="ARBA00022692"/>
    </source>
</evidence>
<dbReference type="AlphaFoldDB" id="A0A8D9FBG5"/>
<keyword evidence="7 10" id="KW-0472">Membrane</keyword>
<dbReference type="InterPro" id="IPR007110">
    <property type="entry name" value="Ig-like_dom"/>
</dbReference>
<dbReference type="FunFam" id="2.60.40.10:FF:000017">
    <property type="entry name" value="Down syndrome cell adhesion molecule b"/>
    <property type="match status" value="1"/>
</dbReference>
<dbReference type="InterPro" id="IPR003598">
    <property type="entry name" value="Ig_sub2"/>
</dbReference>
<evidence type="ECO:0000256" key="8">
    <source>
        <dbReference type="ARBA" id="ARBA00023157"/>
    </source>
</evidence>
<evidence type="ECO:0000256" key="7">
    <source>
        <dbReference type="ARBA" id="ARBA00023136"/>
    </source>
</evidence>
<dbReference type="GO" id="GO:0016020">
    <property type="term" value="C:membrane"/>
    <property type="evidence" value="ECO:0007669"/>
    <property type="project" value="UniProtKB-SubCell"/>
</dbReference>
<dbReference type="SMART" id="SM00409">
    <property type="entry name" value="IG"/>
    <property type="match status" value="1"/>
</dbReference>
<dbReference type="SUPFAM" id="SSF48726">
    <property type="entry name" value="Immunoglobulin"/>
    <property type="match status" value="1"/>
</dbReference>
<dbReference type="InterPro" id="IPR003599">
    <property type="entry name" value="Ig_sub"/>
</dbReference>
<dbReference type="InterPro" id="IPR036179">
    <property type="entry name" value="Ig-like_dom_sf"/>
</dbReference>
<protein>
    <submittedName>
        <fullName evidence="12">Down syndrome cell adhesion molecule-like protein 1</fullName>
    </submittedName>
</protein>
<keyword evidence="3" id="KW-0732">Signal</keyword>
<name>A0A8D9FBG5_9HEMI</name>
<dbReference type="Pfam" id="PF13927">
    <property type="entry name" value="Ig_3"/>
    <property type="match status" value="1"/>
</dbReference>
<dbReference type="SMART" id="SM00408">
    <property type="entry name" value="IGc2"/>
    <property type="match status" value="1"/>
</dbReference>